<feature type="domain" description="R3H" evidence="3">
    <location>
        <begin position="349"/>
        <end position="413"/>
    </location>
</feature>
<accession>A0A6P8XN21</accession>
<evidence type="ECO:0000259" key="4">
    <source>
        <dbReference type="PROSITE" id="PS51827"/>
    </source>
</evidence>
<dbReference type="AlphaFoldDB" id="A0A6P8XN21"/>
<feature type="domain" description="XRN2-binding (XTBD)" evidence="4">
    <location>
        <begin position="50"/>
        <end position="134"/>
    </location>
</feature>
<evidence type="ECO:0000313" key="5">
    <source>
        <dbReference type="Proteomes" id="UP000515160"/>
    </source>
</evidence>
<dbReference type="PANTHER" id="PTHR48430">
    <property type="entry name" value="PARTNER OF XRN-2 PROTEIN 1"/>
    <property type="match status" value="1"/>
</dbReference>
<feature type="region of interest" description="Disordered" evidence="1">
    <location>
        <begin position="1"/>
        <end position="49"/>
    </location>
</feature>
<name>A0A6P8XN21_DROAB</name>
<organism evidence="5 6">
    <name type="scientific">Drosophila albomicans</name>
    <name type="common">Fruit fly</name>
    <dbReference type="NCBI Taxonomy" id="7291"/>
    <lineage>
        <taxon>Eukaryota</taxon>
        <taxon>Metazoa</taxon>
        <taxon>Ecdysozoa</taxon>
        <taxon>Arthropoda</taxon>
        <taxon>Hexapoda</taxon>
        <taxon>Insecta</taxon>
        <taxon>Pterygota</taxon>
        <taxon>Neoptera</taxon>
        <taxon>Endopterygota</taxon>
        <taxon>Diptera</taxon>
        <taxon>Brachycera</taxon>
        <taxon>Muscomorpha</taxon>
        <taxon>Ephydroidea</taxon>
        <taxon>Drosophilidae</taxon>
        <taxon>Drosophila</taxon>
    </lineage>
</organism>
<gene>
    <name evidence="6" type="primary">LOC117574627</name>
</gene>
<dbReference type="GO" id="GO:0003676">
    <property type="term" value="F:nucleic acid binding"/>
    <property type="evidence" value="ECO:0007669"/>
    <property type="project" value="UniProtKB-UniRule"/>
</dbReference>
<dbReference type="GeneID" id="117574627"/>
<reference evidence="6" key="1">
    <citation type="submission" date="2025-08" db="UniProtKB">
        <authorList>
            <consortium name="RefSeq"/>
        </authorList>
    </citation>
    <scope>IDENTIFICATION</scope>
    <source>
        <strain evidence="6">15112-1751.03</strain>
        <tissue evidence="6">Whole Adult</tissue>
    </source>
</reference>
<dbReference type="InterPro" id="IPR036867">
    <property type="entry name" value="R3H_dom_sf"/>
</dbReference>
<dbReference type="InterPro" id="IPR000467">
    <property type="entry name" value="G_patch_dom"/>
</dbReference>
<evidence type="ECO:0000259" key="2">
    <source>
        <dbReference type="PROSITE" id="PS50174"/>
    </source>
</evidence>
<dbReference type="Pfam" id="PF01424">
    <property type="entry name" value="R3H"/>
    <property type="match status" value="1"/>
</dbReference>
<dbReference type="Pfam" id="PF01585">
    <property type="entry name" value="G-patch"/>
    <property type="match status" value="1"/>
</dbReference>
<dbReference type="PROSITE" id="PS51827">
    <property type="entry name" value="XTBD"/>
    <property type="match status" value="1"/>
</dbReference>
<dbReference type="InterPro" id="IPR034071">
    <property type="entry name" value="R3H_NRF"/>
</dbReference>
<protein>
    <submittedName>
        <fullName evidence="6">NF-kappa-B-repressing factor</fullName>
    </submittedName>
</protein>
<dbReference type="RefSeq" id="XP_034114408.1">
    <property type="nucleotide sequence ID" value="XM_034258517.2"/>
</dbReference>
<proteinExistence type="predicted"/>
<feature type="domain" description="G-patch" evidence="2">
    <location>
        <begin position="303"/>
        <end position="348"/>
    </location>
</feature>
<dbReference type="CDD" id="cd02640">
    <property type="entry name" value="R3H_NRF"/>
    <property type="match status" value="1"/>
</dbReference>
<dbReference type="PROSITE" id="PS50174">
    <property type="entry name" value="G_PATCH"/>
    <property type="match status" value="1"/>
</dbReference>
<feature type="compositionally biased region" description="Basic residues" evidence="1">
    <location>
        <begin position="25"/>
        <end position="34"/>
    </location>
</feature>
<dbReference type="PROSITE" id="PS51061">
    <property type="entry name" value="R3H"/>
    <property type="match status" value="1"/>
</dbReference>
<dbReference type="InterPro" id="IPR001374">
    <property type="entry name" value="R3H_dom"/>
</dbReference>
<dbReference type="SMART" id="SM00443">
    <property type="entry name" value="G_patch"/>
    <property type="match status" value="1"/>
</dbReference>
<dbReference type="SMART" id="SM00393">
    <property type="entry name" value="R3H"/>
    <property type="match status" value="1"/>
</dbReference>
<keyword evidence="5" id="KW-1185">Reference proteome</keyword>
<dbReference type="Pfam" id="PF11952">
    <property type="entry name" value="XTBD"/>
    <property type="match status" value="1"/>
</dbReference>
<dbReference type="InterPro" id="IPR021859">
    <property type="entry name" value="XTBD"/>
</dbReference>
<sequence>MATIAKRQKVEDVEQLETSPTSQKQGKKHKKSKKSSPGENAAENSGDWDVDDYKTEYESEEHWELRRDFMLAHKDRFDEERLVCLAQTFINMEFMGCKYPNETMLLVAELSKDIAEEFRKNRALRLKRTFVSASDAAEQRAKGRKVGAAAARSEVQSLQSASSRDRLCFGGGEPVNLFAGLRYGNLVIYLAGGRSCLRNSCNTVKMKYEERSTEAQQAIADDVSKTAEILLNDEVIATGIGENLKIAKLAAYKQAILLLQTHCYSIKLNASRETIKVEKGKNGVNINVTKESADNLGEPKLDKNNKGYHMMRLMGWTGGGLGRSKQGREEPVGYLLKNNRMGLGSNDPHANLADYRKLIENYVNSDDMRDMQFEPTFSKEERAALHQVASKFGLRSNSYGVGESRRLLITKKIAYEIILTEVLNRRNPKFCDRYFVQVPMQKAHLFPGHVAALDLENLTE</sequence>
<dbReference type="SUPFAM" id="SSF82708">
    <property type="entry name" value="R3H domain"/>
    <property type="match status" value="1"/>
</dbReference>
<dbReference type="PANTHER" id="PTHR48430:SF1">
    <property type="entry name" value="PARTNER OF XRN-2 PROTEIN 1"/>
    <property type="match status" value="1"/>
</dbReference>
<evidence type="ECO:0000313" key="6">
    <source>
        <dbReference type="RefSeq" id="XP_034114408.1"/>
    </source>
</evidence>
<dbReference type="OrthoDB" id="2359216at2759"/>
<dbReference type="Gene3D" id="3.30.1370.50">
    <property type="entry name" value="R3H-like domain"/>
    <property type="match status" value="1"/>
</dbReference>
<evidence type="ECO:0000256" key="1">
    <source>
        <dbReference type="SAM" id="MobiDB-lite"/>
    </source>
</evidence>
<evidence type="ECO:0000259" key="3">
    <source>
        <dbReference type="PROSITE" id="PS51061"/>
    </source>
</evidence>
<dbReference type="Proteomes" id="UP000515160">
    <property type="component" value="Chromosome 2R"/>
</dbReference>